<organism evidence="17 18">
    <name type="scientific">Cymbomonas tetramitiformis</name>
    <dbReference type="NCBI Taxonomy" id="36881"/>
    <lineage>
        <taxon>Eukaryota</taxon>
        <taxon>Viridiplantae</taxon>
        <taxon>Chlorophyta</taxon>
        <taxon>Pyramimonadophyceae</taxon>
        <taxon>Pyramimonadales</taxon>
        <taxon>Pyramimonadaceae</taxon>
        <taxon>Cymbomonas</taxon>
    </lineage>
</organism>
<keyword evidence="5 13" id="KW-0812">Transmembrane</keyword>
<dbReference type="InterPro" id="IPR010255">
    <property type="entry name" value="Haem_peroxidase_sf"/>
</dbReference>
<dbReference type="SUPFAM" id="SSF52343">
    <property type="entry name" value="Ferredoxin reductase-like, C-terminal NADP-linked domain"/>
    <property type="match status" value="1"/>
</dbReference>
<dbReference type="GO" id="GO:0046872">
    <property type="term" value="F:metal ion binding"/>
    <property type="evidence" value="ECO:0007669"/>
    <property type="project" value="UniProtKB-KW"/>
</dbReference>
<dbReference type="PROSITE" id="PS50836">
    <property type="entry name" value="DOMON"/>
    <property type="match status" value="2"/>
</dbReference>
<dbReference type="Pfam" id="PF00173">
    <property type="entry name" value="Cyt-b5"/>
    <property type="match status" value="1"/>
</dbReference>
<dbReference type="InterPro" id="IPR037120">
    <property type="entry name" value="Haem_peroxidase_sf_animal"/>
</dbReference>
<dbReference type="Gene3D" id="3.10.120.10">
    <property type="entry name" value="Cytochrome b5-like heme/steroid binding domain"/>
    <property type="match status" value="1"/>
</dbReference>
<keyword evidence="4" id="KW-0964">Secreted</keyword>
<evidence type="ECO:0000259" key="15">
    <source>
        <dbReference type="PROSITE" id="PS50836"/>
    </source>
</evidence>
<keyword evidence="11" id="KW-0479">Metal-binding</keyword>
<dbReference type="InterPro" id="IPR017938">
    <property type="entry name" value="Riboflavin_synthase-like_b-brl"/>
</dbReference>
<feature type="region of interest" description="Disordered" evidence="12">
    <location>
        <begin position="534"/>
        <end position="556"/>
    </location>
</feature>
<feature type="compositionally biased region" description="Low complexity" evidence="12">
    <location>
        <begin position="1185"/>
        <end position="1204"/>
    </location>
</feature>
<dbReference type="InterPro" id="IPR008333">
    <property type="entry name" value="Cbr1-like_FAD-bd_dom"/>
</dbReference>
<feature type="region of interest" description="Disordered" evidence="12">
    <location>
        <begin position="1173"/>
        <end position="1205"/>
    </location>
</feature>
<dbReference type="PROSITE" id="PS50255">
    <property type="entry name" value="CYTOCHROME_B5_2"/>
    <property type="match status" value="1"/>
</dbReference>
<feature type="domain" description="FAD-binding FR-type" evidence="16">
    <location>
        <begin position="1346"/>
        <end position="1456"/>
    </location>
</feature>
<dbReference type="PANTHER" id="PTHR11475:SF4">
    <property type="entry name" value="CHORION PEROXIDASE"/>
    <property type="match status" value="1"/>
</dbReference>
<dbReference type="Pfam" id="PF00970">
    <property type="entry name" value="FAD_binding_6"/>
    <property type="match status" value="1"/>
</dbReference>
<feature type="domain" description="DOMON" evidence="15">
    <location>
        <begin position="570"/>
        <end position="695"/>
    </location>
</feature>
<dbReference type="InterPro" id="IPR001199">
    <property type="entry name" value="Cyt_B5-like_heme/steroid-bd"/>
</dbReference>
<keyword evidence="8" id="KW-0560">Oxidoreductase</keyword>
<feature type="transmembrane region" description="Helical" evidence="13">
    <location>
        <begin position="991"/>
        <end position="1012"/>
    </location>
</feature>
<dbReference type="SUPFAM" id="SSF48113">
    <property type="entry name" value="Heme-dependent peroxidases"/>
    <property type="match status" value="1"/>
</dbReference>
<dbReference type="PANTHER" id="PTHR11475">
    <property type="entry name" value="OXIDASE/PEROXIDASE"/>
    <property type="match status" value="1"/>
</dbReference>
<evidence type="ECO:0000256" key="10">
    <source>
        <dbReference type="ARBA" id="ARBA00023180"/>
    </source>
</evidence>
<feature type="transmembrane region" description="Helical" evidence="13">
    <location>
        <begin position="960"/>
        <end position="979"/>
    </location>
</feature>
<dbReference type="Gene3D" id="1.20.120.1770">
    <property type="match status" value="1"/>
</dbReference>
<evidence type="ECO:0000256" key="12">
    <source>
        <dbReference type="SAM" id="MobiDB-lite"/>
    </source>
</evidence>
<dbReference type="PROSITE" id="PS51384">
    <property type="entry name" value="FAD_FR"/>
    <property type="match status" value="1"/>
</dbReference>
<dbReference type="SUPFAM" id="SSF49344">
    <property type="entry name" value="CBD9-like"/>
    <property type="match status" value="1"/>
</dbReference>
<dbReference type="Pfam" id="PF03351">
    <property type="entry name" value="DOMON"/>
    <property type="match status" value="2"/>
</dbReference>
<dbReference type="SMART" id="SM01117">
    <property type="entry name" value="Cyt-b5"/>
    <property type="match status" value="1"/>
</dbReference>
<dbReference type="InterPro" id="IPR001433">
    <property type="entry name" value="OxRdtase_FAD/NAD-bd"/>
</dbReference>
<feature type="region of interest" description="Disordered" evidence="12">
    <location>
        <begin position="721"/>
        <end position="756"/>
    </location>
</feature>
<dbReference type="GO" id="GO:0005576">
    <property type="term" value="C:extracellular region"/>
    <property type="evidence" value="ECO:0007669"/>
    <property type="project" value="UniProtKB-SubCell"/>
</dbReference>
<dbReference type="SUPFAM" id="SSF55856">
    <property type="entry name" value="Cytochrome b5-like heme/steroid binding domain"/>
    <property type="match status" value="1"/>
</dbReference>
<dbReference type="GO" id="GO:0020037">
    <property type="term" value="F:heme binding"/>
    <property type="evidence" value="ECO:0007669"/>
    <property type="project" value="InterPro"/>
</dbReference>
<sequence length="1610" mass="176923">MAGGELTRRVPAAYSYGTSDITGNGTLSGARKISCSLKLYEEFQSTRRGTSLSTYLGQFFSHDISRSDAEGCGHGLPGEEAPIPVPVCDEWFDADCLGNLTLPFTRSAYSNRTEEGARREQLSCVTAFLDGSAVYGSEYERARALRYFRDGKFRMSQDDLLPLHTYLLPLTQPPASLDTAALACTPPGAHVASEVKGRSAGAFVNEAETDERLFEAGDVRANVNPGVLALHTLFVRNHNRFAREIKQENPGWSDSQLFTEARRWNIAQMQAVFFYEYVPSLGLTLDAYTEYNPEVDASIDNFFSTVAFRYGHSEVSEVYRRVDDAGVEILSGHLLLFNTYYSPSRAMSEGIDPLLRGLATSQKHEVDVHFSAAVHHYLNNHNGLGGEDLLARSIQRGRDHGIPDYNSCREALGLGRFRAFEQITAREYLVAQLKEAYNNDINSVDAIVGGLAEDHVYGSDLGELFYHSLKDQFTRLRDGDRLFFESAGAFTSEQLTSLWSTRIRDLIFLNTEVHCLPQNVLMQGDGDPWATATCRDGSRVTPQPPPPEPPLEEDSDVDEVFRTTELVGEDQYQLTWRSKTGADGVLEAHISLRVKAAGWVGFGVEGPGGMQEADIVMGYVDDEGIAWARDYYGVGPGVAPELDSAIGGTEDLRNVAGAFVDGFTILNFTKKFHTGDPFDLDINAQDATPVIFSWNSADSVDTSQYHGNTARGKSSVAFHLLAEDPPPIPPPPSIPDSPPALTGNEPLSPPPSEPVSGLKSVELVNGFTLEWELGESGEDIMIRMIVATTGWVGLGIEPDDGGMSNCDMIMGHVENGVASVTDAWADGYATPSADTDQGGTDDIISFSGELNGGFTTIEFVRKLVSADGKDKNIEDRVQSISFAWGDTAEWGYHGTKKGKAEVNLMSADDPSVTVGATGPVPMIKNHGVIMATTWAGLSVIGVFIARYLRGWSYWLKAHRYIQSLVSFMAFIGEIIGFSYTKGEFRTTHSLTAIVVVFLTFPQLTLGTLAVKRNKNVTVRQIHRVMGYSLVAIALWQCLTGMQVYGVAIRFIQLYYSWLLALVAGFVLSTDQITKLQVNSLTKTLSTTQNKVERMLTAVDLKGFTELVDVDDEETGNQVGGEQQTHTPPKQATPSNTLKKDSKFRPKNNGVGRYNDSYDGGDLRSVGSVDKFKGGISDRLSDDSRSQTNSMSQSQTQSQANSKNTIDTTNLPIMSIQSFVKLCKQGKHYTIIDEYVVDFDKFFGRHPGGDDYLTEVIAKDGTARFNEFHSGRRGIYQKMLKLSVGRIDTKSVDNPLLSLQDSIESLVNARSRASSGITPVSSSEDMQSQELQKSASAEQLAQMNEDQGWFKMKLVSFREEAANVRRLYFAVPPGEPPLDVDCAVPVHLSIRFWLDGNEDDEADYESRAYTPVCMWNETSVTLLIKKYPDGKITPLIFNVRPGSLVEMKGPKQMSSATKFQYNVNKYRTLVMIAGGTGITPMTQMIDFSMSRPEDTTMLSLIFCVSTVDDLMLTNDFHNMMRSCPRVQVSVIVSKPPPGWQGLSGRLTVELLQTLLPPSEEFKAGCAFAVMCGPKGFTDALAGKLDPHTKTKSVGTLNSVGLDDTHYKVMEG</sequence>
<evidence type="ECO:0000259" key="16">
    <source>
        <dbReference type="PROSITE" id="PS51384"/>
    </source>
</evidence>
<dbReference type="SMART" id="SM00664">
    <property type="entry name" value="DoH"/>
    <property type="match status" value="2"/>
</dbReference>
<dbReference type="PRINTS" id="PR00457">
    <property type="entry name" value="ANPEROXIDASE"/>
</dbReference>
<dbReference type="GO" id="GO:0006979">
    <property type="term" value="P:response to oxidative stress"/>
    <property type="evidence" value="ECO:0007669"/>
    <property type="project" value="InterPro"/>
</dbReference>
<evidence type="ECO:0000259" key="14">
    <source>
        <dbReference type="PROSITE" id="PS50255"/>
    </source>
</evidence>
<dbReference type="InterPro" id="IPR036400">
    <property type="entry name" value="Cyt_B5-like_heme/steroid_sf"/>
</dbReference>
<dbReference type="InterPro" id="IPR006593">
    <property type="entry name" value="Cyt_b561/ferric_Rdtase_TM"/>
</dbReference>
<dbReference type="Gene3D" id="3.40.50.80">
    <property type="entry name" value="Nucleotide-binding domain of ferredoxin-NADP reductase (FNR) module"/>
    <property type="match status" value="1"/>
</dbReference>
<dbReference type="CDD" id="cd08760">
    <property type="entry name" value="Cyt_b561_FRRS1_like"/>
    <property type="match status" value="1"/>
</dbReference>
<evidence type="ECO:0000256" key="13">
    <source>
        <dbReference type="SAM" id="Phobius"/>
    </source>
</evidence>
<comment type="caution">
    <text evidence="17">The sequence shown here is derived from an EMBL/GenBank/DDBJ whole genome shotgun (WGS) entry which is preliminary data.</text>
</comment>
<comment type="subcellular location">
    <subcellularLocation>
        <location evidence="1">Membrane</location>
    </subcellularLocation>
    <subcellularLocation>
        <location evidence="2">Secreted</location>
    </subcellularLocation>
</comment>
<keyword evidence="18" id="KW-1185">Reference proteome</keyword>
<evidence type="ECO:0000256" key="6">
    <source>
        <dbReference type="ARBA" id="ARBA00022982"/>
    </source>
</evidence>
<accession>A0AAE0BP81</accession>
<name>A0AAE0BP81_9CHLO</name>
<feature type="region of interest" description="Disordered" evidence="12">
    <location>
        <begin position="1113"/>
        <end position="1158"/>
    </location>
</feature>
<dbReference type="Gene3D" id="2.40.30.10">
    <property type="entry name" value="Translation factors"/>
    <property type="match status" value="1"/>
</dbReference>
<gene>
    <name evidence="17" type="ORF">CYMTET_50709</name>
</gene>
<evidence type="ECO:0000256" key="11">
    <source>
        <dbReference type="PIRSR" id="PIRSR619791-2"/>
    </source>
</evidence>
<feature type="transmembrane region" description="Helical" evidence="13">
    <location>
        <begin position="928"/>
        <end position="948"/>
    </location>
</feature>
<dbReference type="Pfam" id="PF03098">
    <property type="entry name" value="An_peroxidase"/>
    <property type="match status" value="1"/>
</dbReference>
<feature type="domain" description="Cytochrome b5 heme-binding" evidence="14">
    <location>
        <begin position="1210"/>
        <end position="1287"/>
    </location>
</feature>
<evidence type="ECO:0000313" key="17">
    <source>
        <dbReference type="EMBL" id="KAK3239360.1"/>
    </source>
</evidence>
<dbReference type="Gene3D" id="1.10.640.10">
    <property type="entry name" value="Haem peroxidase domain superfamily, animal type"/>
    <property type="match status" value="1"/>
</dbReference>
<evidence type="ECO:0000256" key="9">
    <source>
        <dbReference type="ARBA" id="ARBA00023136"/>
    </source>
</evidence>
<feature type="binding site" description="axial binding residue" evidence="11">
    <location>
        <position position="312"/>
    </location>
    <ligand>
        <name>heme b</name>
        <dbReference type="ChEBI" id="CHEBI:60344"/>
    </ligand>
    <ligandPart>
        <name>Fe</name>
        <dbReference type="ChEBI" id="CHEBI:18248"/>
    </ligandPart>
</feature>
<dbReference type="SUPFAM" id="SSF63380">
    <property type="entry name" value="Riboflavin synthase domain-like"/>
    <property type="match status" value="1"/>
</dbReference>
<keyword evidence="11" id="KW-0349">Heme</keyword>
<dbReference type="GO" id="GO:0016020">
    <property type="term" value="C:membrane"/>
    <property type="evidence" value="ECO:0007669"/>
    <property type="project" value="UniProtKB-SubCell"/>
</dbReference>
<evidence type="ECO:0000256" key="5">
    <source>
        <dbReference type="ARBA" id="ARBA00022692"/>
    </source>
</evidence>
<dbReference type="Pfam" id="PF00175">
    <property type="entry name" value="NAD_binding_1"/>
    <property type="match status" value="1"/>
</dbReference>
<keyword evidence="3" id="KW-0813">Transport</keyword>
<evidence type="ECO:0000256" key="7">
    <source>
        <dbReference type="ARBA" id="ARBA00022989"/>
    </source>
</evidence>
<dbReference type="InterPro" id="IPR045266">
    <property type="entry name" value="DOH_DOMON"/>
</dbReference>
<dbReference type="SMART" id="SM00665">
    <property type="entry name" value="B561"/>
    <property type="match status" value="1"/>
</dbReference>
<reference evidence="17 18" key="1">
    <citation type="journal article" date="2015" name="Genome Biol. Evol.">
        <title>Comparative Genomics of a Bacterivorous Green Alga Reveals Evolutionary Causalities and Consequences of Phago-Mixotrophic Mode of Nutrition.</title>
        <authorList>
            <person name="Burns J.A."/>
            <person name="Paasch A."/>
            <person name="Narechania A."/>
            <person name="Kim E."/>
        </authorList>
    </citation>
    <scope>NUCLEOTIDE SEQUENCE [LARGE SCALE GENOMIC DNA]</scope>
    <source>
        <strain evidence="17 18">PLY_AMNH</strain>
    </source>
</reference>
<evidence type="ECO:0000256" key="3">
    <source>
        <dbReference type="ARBA" id="ARBA00022448"/>
    </source>
</evidence>
<dbReference type="Proteomes" id="UP001190700">
    <property type="component" value="Unassembled WGS sequence"/>
</dbReference>
<dbReference type="InterPro" id="IPR017927">
    <property type="entry name" value="FAD-bd_FR_type"/>
</dbReference>
<dbReference type="GO" id="GO:0004601">
    <property type="term" value="F:peroxidase activity"/>
    <property type="evidence" value="ECO:0007669"/>
    <property type="project" value="InterPro"/>
</dbReference>
<dbReference type="CDD" id="cd06183">
    <property type="entry name" value="cyt_b5_reduct_like"/>
    <property type="match status" value="1"/>
</dbReference>
<dbReference type="CDD" id="cd09631">
    <property type="entry name" value="DOMON_DOH"/>
    <property type="match status" value="2"/>
</dbReference>
<evidence type="ECO:0000256" key="8">
    <source>
        <dbReference type="ARBA" id="ARBA00023002"/>
    </source>
</evidence>
<evidence type="ECO:0000313" key="18">
    <source>
        <dbReference type="Proteomes" id="UP001190700"/>
    </source>
</evidence>
<dbReference type="PROSITE" id="PS50292">
    <property type="entry name" value="PEROXIDASE_3"/>
    <property type="match status" value="1"/>
</dbReference>
<keyword evidence="11" id="KW-0408">Iron</keyword>
<proteinExistence type="predicted"/>
<feature type="region of interest" description="Disordered" evidence="12">
    <location>
        <begin position="1313"/>
        <end position="1337"/>
    </location>
</feature>
<protein>
    <submittedName>
        <fullName evidence="17">Uncharacterized protein</fullName>
    </submittedName>
</protein>
<feature type="transmembrane region" description="Helical" evidence="13">
    <location>
        <begin position="1024"/>
        <end position="1044"/>
    </location>
</feature>
<keyword evidence="6" id="KW-0249">Electron transport</keyword>
<evidence type="ECO:0000256" key="2">
    <source>
        <dbReference type="ARBA" id="ARBA00004613"/>
    </source>
</evidence>
<feature type="compositionally biased region" description="Polar residues" evidence="12">
    <location>
        <begin position="1115"/>
        <end position="1136"/>
    </location>
</feature>
<dbReference type="EMBL" id="LGRX02033942">
    <property type="protein sequence ID" value="KAK3239360.1"/>
    <property type="molecule type" value="Genomic_DNA"/>
</dbReference>
<evidence type="ECO:0000256" key="4">
    <source>
        <dbReference type="ARBA" id="ARBA00022525"/>
    </source>
</evidence>
<dbReference type="InterPro" id="IPR005018">
    <property type="entry name" value="DOMON_domain"/>
</dbReference>
<dbReference type="InterPro" id="IPR039261">
    <property type="entry name" value="FNR_nucleotide-bd"/>
</dbReference>
<dbReference type="Gene3D" id="2.60.40.1210">
    <property type="entry name" value="Cellobiose dehydrogenase, cytochrome domain"/>
    <property type="match status" value="1"/>
</dbReference>
<evidence type="ECO:0000256" key="1">
    <source>
        <dbReference type="ARBA" id="ARBA00004370"/>
    </source>
</evidence>
<feature type="domain" description="DOMON" evidence="15">
    <location>
        <begin position="765"/>
        <end position="885"/>
    </location>
</feature>
<dbReference type="InterPro" id="IPR019791">
    <property type="entry name" value="Haem_peroxidase_animal"/>
</dbReference>
<feature type="compositionally biased region" description="Pro residues" evidence="12">
    <location>
        <begin position="724"/>
        <end position="738"/>
    </location>
</feature>
<keyword evidence="10" id="KW-0325">Glycoprotein</keyword>
<keyword evidence="9 13" id="KW-0472">Membrane</keyword>
<keyword evidence="7 13" id="KW-1133">Transmembrane helix</keyword>